<evidence type="ECO:0000256" key="3">
    <source>
        <dbReference type="ARBA" id="ARBA00022692"/>
    </source>
</evidence>
<feature type="transmembrane region" description="Helical" evidence="6">
    <location>
        <begin position="343"/>
        <end position="367"/>
    </location>
</feature>
<organism evidence="7 8">
    <name type="scientific">Phaseolus angularis</name>
    <name type="common">Azuki bean</name>
    <name type="synonym">Vigna angularis</name>
    <dbReference type="NCBI Taxonomy" id="3914"/>
    <lineage>
        <taxon>Eukaryota</taxon>
        <taxon>Viridiplantae</taxon>
        <taxon>Streptophyta</taxon>
        <taxon>Embryophyta</taxon>
        <taxon>Tracheophyta</taxon>
        <taxon>Spermatophyta</taxon>
        <taxon>Magnoliopsida</taxon>
        <taxon>eudicotyledons</taxon>
        <taxon>Gunneridae</taxon>
        <taxon>Pentapetalae</taxon>
        <taxon>rosids</taxon>
        <taxon>fabids</taxon>
        <taxon>Fabales</taxon>
        <taxon>Fabaceae</taxon>
        <taxon>Papilionoideae</taxon>
        <taxon>50 kb inversion clade</taxon>
        <taxon>NPAAA clade</taxon>
        <taxon>indigoferoid/millettioid clade</taxon>
        <taxon>Phaseoleae</taxon>
        <taxon>Vigna</taxon>
    </lineage>
</organism>
<keyword evidence="3 6" id="KW-0812">Transmembrane</keyword>
<reference evidence="7 8" key="1">
    <citation type="submission" date="2020-05" db="EMBL/GenBank/DDBJ databases">
        <title>Vigna angularis (adzuki bean) Var. LongXiaoDou No. 4 denovo assembly.</title>
        <authorList>
            <person name="Xiang H."/>
        </authorList>
    </citation>
    <scope>NUCLEOTIDE SEQUENCE [LARGE SCALE GENOMIC DNA]</scope>
    <source>
        <tissue evidence="7">Leaf</tissue>
    </source>
</reference>
<dbReference type="PANTHER" id="PTHR47119:SF3">
    <property type="entry name" value="TRANSMEMBRANE 45B-LIKE PROTEIN"/>
    <property type="match status" value="1"/>
</dbReference>
<evidence type="ECO:0000256" key="6">
    <source>
        <dbReference type="SAM" id="Phobius"/>
    </source>
</evidence>
<evidence type="ECO:0000313" key="8">
    <source>
        <dbReference type="Proteomes" id="UP000743370"/>
    </source>
</evidence>
<dbReference type="GO" id="GO:0016020">
    <property type="term" value="C:membrane"/>
    <property type="evidence" value="ECO:0007669"/>
    <property type="project" value="UniProtKB-SubCell"/>
</dbReference>
<feature type="transmembrane region" description="Helical" evidence="6">
    <location>
        <begin position="265"/>
        <end position="286"/>
    </location>
</feature>
<dbReference type="AlphaFoldDB" id="A0A8T0LA42"/>
<evidence type="ECO:0000256" key="5">
    <source>
        <dbReference type="ARBA" id="ARBA00023136"/>
    </source>
</evidence>
<feature type="transmembrane region" description="Helical" evidence="6">
    <location>
        <begin position="93"/>
        <end position="111"/>
    </location>
</feature>
<name>A0A8T0LA42_PHAAN</name>
<dbReference type="InterPro" id="IPR006904">
    <property type="entry name" value="DUF716"/>
</dbReference>
<protein>
    <recommendedName>
        <fullName evidence="9">Transmembrane protein 45B</fullName>
    </recommendedName>
</protein>
<keyword evidence="4 6" id="KW-1133">Transmembrane helix</keyword>
<feature type="transmembrane region" description="Helical" evidence="6">
    <location>
        <begin position="56"/>
        <end position="81"/>
    </location>
</feature>
<feature type="transmembrane region" description="Helical" evidence="6">
    <location>
        <begin position="12"/>
        <end position="30"/>
    </location>
</feature>
<sequence>MGSFIGHILPGTLFLLVGVWHIWGSVVRYVSNPKTFRVHVWNPVPGFNGRLKHLELYVISIGAFIDLCVELLLATHLRFFVDGSLNTTYFNNFEHSGMLLMFLIYGVVALFSEKTRESSPLPTSTLETQVSWMVLLAHHSNAINSIGIECRSLESKLACQVRSKNFWLNDVLIKSLLVFCHKGVVSLEKEVFDGVCLDDKEASSICSILDSLSLALTTALVVSLFEIYLPLPVSALCLIAATAFCAEYLLFYFHSTTHKGLEGYYHVLLAFLIGLCIISSIAGALLSTSFPVDLCNGIAITLQGIWFYQTAFVLYGPMLPSGCRLKDSHITCHAKESEVRAELLANVQLFVAVLTVLVGTVASYGFAASRYMPTVKNLQAIQVELDKE</sequence>
<feature type="transmembrane region" description="Helical" evidence="6">
    <location>
        <begin position="298"/>
        <end position="316"/>
    </location>
</feature>
<gene>
    <name evidence="7" type="ORF">HKW66_Vig0037280</name>
</gene>
<comment type="similarity">
    <text evidence="2">Belongs to the TMEM45 family.</text>
</comment>
<comment type="subcellular location">
    <subcellularLocation>
        <location evidence="1">Membrane</location>
        <topology evidence="1">Multi-pass membrane protein</topology>
    </subcellularLocation>
</comment>
<evidence type="ECO:0000256" key="2">
    <source>
        <dbReference type="ARBA" id="ARBA00006948"/>
    </source>
</evidence>
<evidence type="ECO:0000256" key="1">
    <source>
        <dbReference type="ARBA" id="ARBA00004141"/>
    </source>
</evidence>
<keyword evidence="5 6" id="KW-0472">Membrane</keyword>
<evidence type="ECO:0000313" key="7">
    <source>
        <dbReference type="EMBL" id="KAG2408906.1"/>
    </source>
</evidence>
<dbReference type="Pfam" id="PF04819">
    <property type="entry name" value="DUF716"/>
    <property type="match status" value="1"/>
</dbReference>
<dbReference type="PANTHER" id="PTHR47119">
    <property type="entry name" value="PLANT VIRAL-RESPONSE FAMILY PROTEIN"/>
    <property type="match status" value="1"/>
</dbReference>
<dbReference type="EMBL" id="JABFOF010000001">
    <property type="protein sequence ID" value="KAG2408906.1"/>
    <property type="molecule type" value="Genomic_DNA"/>
</dbReference>
<proteinExistence type="inferred from homology"/>
<evidence type="ECO:0008006" key="9">
    <source>
        <dbReference type="Google" id="ProtNLM"/>
    </source>
</evidence>
<dbReference type="Proteomes" id="UP000743370">
    <property type="component" value="Unassembled WGS sequence"/>
</dbReference>
<comment type="caution">
    <text evidence="7">The sequence shown here is derived from an EMBL/GenBank/DDBJ whole genome shotgun (WGS) entry which is preliminary data.</text>
</comment>
<evidence type="ECO:0000256" key="4">
    <source>
        <dbReference type="ARBA" id="ARBA00022989"/>
    </source>
</evidence>
<accession>A0A8T0LA42</accession>
<feature type="transmembrane region" description="Helical" evidence="6">
    <location>
        <begin position="233"/>
        <end position="253"/>
    </location>
</feature>